<dbReference type="Proteomes" id="UP000034710">
    <property type="component" value="Unassembled WGS sequence"/>
</dbReference>
<keyword evidence="1" id="KW-0472">Membrane</keyword>
<evidence type="ECO:0000256" key="1">
    <source>
        <dbReference type="SAM" id="Phobius"/>
    </source>
</evidence>
<organism evidence="2 3">
    <name type="scientific">Candidatus Woesebacteria bacterium GW2011_GWA1_38_8</name>
    <dbReference type="NCBI Taxonomy" id="1618547"/>
    <lineage>
        <taxon>Bacteria</taxon>
        <taxon>Candidatus Woeseibacteriota</taxon>
    </lineage>
</organism>
<proteinExistence type="predicted"/>
<feature type="transmembrane region" description="Helical" evidence="1">
    <location>
        <begin position="31"/>
        <end position="53"/>
    </location>
</feature>
<dbReference type="AlphaFoldDB" id="A0A0G0P3C2"/>
<evidence type="ECO:0000313" key="2">
    <source>
        <dbReference type="EMBL" id="KKQ83781.1"/>
    </source>
</evidence>
<keyword evidence="1" id="KW-1133">Transmembrane helix</keyword>
<sequence length="325" mass="34655">MIDTLLSDRLYNPQLINPFNAYNFSQYGSRLYSVLFVLFFVICVVAFMLMFIWGGLKWITSGGGKEKVESARSTISNALTGLLILLILWVIIQLINTVFGIDVADIGDIRIGSPTSTPIPTPTTTPTPVLTPIGGSCISNSQCASGFCGSTIDADADTFHPAYISGTGICISAIDCNDNNALVFPGQTTYFQTGVGGSLTNFDYDCNGTNNRWPQLDCSSSGALACSLTPYDDATLDPHIGWGSYIPTCGSILFSASNSFYLCQAQTDTGCSSNPHTFEFLGCTASCVTGNSCGDLENQACIGWNVGFVPAFPSYLGSITRMPCK</sequence>
<evidence type="ECO:0000313" key="3">
    <source>
        <dbReference type="Proteomes" id="UP000034710"/>
    </source>
</evidence>
<gene>
    <name evidence="2" type="ORF">UT06_C0016G0002</name>
</gene>
<keyword evidence="1" id="KW-0812">Transmembrane</keyword>
<reference evidence="2 3" key="1">
    <citation type="journal article" date="2015" name="Nature">
        <title>rRNA introns, odd ribosomes, and small enigmatic genomes across a large radiation of phyla.</title>
        <authorList>
            <person name="Brown C.T."/>
            <person name="Hug L.A."/>
            <person name="Thomas B.C."/>
            <person name="Sharon I."/>
            <person name="Castelle C.J."/>
            <person name="Singh A."/>
            <person name="Wilkins M.J."/>
            <person name="Williams K.H."/>
            <person name="Banfield J.F."/>
        </authorList>
    </citation>
    <scope>NUCLEOTIDE SEQUENCE [LARGE SCALE GENOMIC DNA]</scope>
</reference>
<comment type="caution">
    <text evidence="2">The sequence shown here is derived from an EMBL/GenBank/DDBJ whole genome shotgun (WGS) entry which is preliminary data.</text>
</comment>
<name>A0A0G0P3C2_9BACT</name>
<protein>
    <submittedName>
        <fullName evidence="2">Uncharacterized protein</fullName>
    </submittedName>
</protein>
<dbReference type="EMBL" id="LBVJ01000016">
    <property type="protein sequence ID" value="KKQ83781.1"/>
    <property type="molecule type" value="Genomic_DNA"/>
</dbReference>
<accession>A0A0G0P3C2</accession>
<dbReference type="InterPro" id="IPR043993">
    <property type="entry name" value="T4SS_pilin"/>
</dbReference>
<feature type="transmembrane region" description="Helical" evidence="1">
    <location>
        <begin position="74"/>
        <end position="92"/>
    </location>
</feature>
<dbReference type="Pfam" id="PF18895">
    <property type="entry name" value="T4SS_pilin"/>
    <property type="match status" value="1"/>
</dbReference>